<dbReference type="InterPro" id="IPR013216">
    <property type="entry name" value="Methyltransf_11"/>
</dbReference>
<dbReference type="InterPro" id="IPR029063">
    <property type="entry name" value="SAM-dependent_MTases_sf"/>
</dbReference>
<keyword evidence="3" id="KW-1185">Reference proteome</keyword>
<dbReference type="EMBL" id="WSZK01000021">
    <property type="protein sequence ID" value="MWG35317.1"/>
    <property type="molecule type" value="Genomic_DNA"/>
</dbReference>
<protein>
    <submittedName>
        <fullName evidence="2">Methyltransferase domain-containing protein</fullName>
    </submittedName>
</protein>
<gene>
    <name evidence="2" type="ORF">GQS65_12615</name>
</gene>
<keyword evidence="2" id="KW-0808">Transferase</keyword>
<organism evidence="2 3">
    <name type="scientific">Halomarina oriensis</name>
    <dbReference type="NCBI Taxonomy" id="671145"/>
    <lineage>
        <taxon>Archaea</taxon>
        <taxon>Methanobacteriati</taxon>
        <taxon>Methanobacteriota</taxon>
        <taxon>Stenosarchaea group</taxon>
        <taxon>Halobacteria</taxon>
        <taxon>Halobacteriales</taxon>
        <taxon>Natronomonadaceae</taxon>
        <taxon>Halomarina</taxon>
    </lineage>
</organism>
<dbReference type="Pfam" id="PF08241">
    <property type="entry name" value="Methyltransf_11"/>
    <property type="match status" value="1"/>
</dbReference>
<dbReference type="PANTHER" id="PTHR43591:SF24">
    <property type="entry name" value="2-METHOXY-6-POLYPRENYL-1,4-BENZOQUINOL METHYLASE, MITOCHONDRIAL"/>
    <property type="match status" value="1"/>
</dbReference>
<feature type="domain" description="Methyltransferase type 11" evidence="1">
    <location>
        <begin position="37"/>
        <end position="118"/>
    </location>
</feature>
<sequence>MRRFSADYLDDTRRGMWSPDDREALEPLALAERSCVLDVGCGTGELSAVLAEECDDARVAGLDRDPALLAAVPDPVHTVQADALSLPVPDATADLVVCQALLVNLPDPLAAVEEFRRASSNLVAAVEPDNAAVTVESTVDAEERLTARAREHFVAGVPTDVTLGAAPDLFRDAGLVDVETRRYDHVRVVDSPYDESALEGAKRKATASRLGEQRETLLEGGLSAEEFDALRHEWREMGRAVVAAMADGEYHRVETVPFFLTLGRVPGDETDLPDRSRTA</sequence>
<keyword evidence="2" id="KW-0489">Methyltransferase</keyword>
<reference evidence="2 3" key="1">
    <citation type="submission" date="2019-12" db="EMBL/GenBank/DDBJ databases">
        <title>Halocatena pleomorpha gen. nov. sp. nov., an extremely halophilic archaeon of family Halobacteriaceae isolated from saltpan soil.</title>
        <authorList>
            <person name="Pal Y."/>
            <person name="Verma A."/>
            <person name="Krishnamurthi S."/>
            <person name="Kumar P."/>
        </authorList>
    </citation>
    <scope>NUCLEOTIDE SEQUENCE [LARGE SCALE GENOMIC DNA]</scope>
    <source>
        <strain evidence="2 3">JCM 16495</strain>
    </source>
</reference>
<dbReference type="GO" id="GO:0008757">
    <property type="term" value="F:S-adenosylmethionine-dependent methyltransferase activity"/>
    <property type="evidence" value="ECO:0007669"/>
    <property type="project" value="InterPro"/>
</dbReference>
<evidence type="ECO:0000313" key="2">
    <source>
        <dbReference type="EMBL" id="MWG35317.1"/>
    </source>
</evidence>
<dbReference type="Gene3D" id="3.40.50.150">
    <property type="entry name" value="Vaccinia Virus protein VP39"/>
    <property type="match status" value="1"/>
</dbReference>
<dbReference type="SUPFAM" id="SSF53335">
    <property type="entry name" value="S-adenosyl-L-methionine-dependent methyltransferases"/>
    <property type="match status" value="1"/>
</dbReference>
<dbReference type="Proteomes" id="UP000451471">
    <property type="component" value="Unassembled WGS sequence"/>
</dbReference>
<evidence type="ECO:0000259" key="1">
    <source>
        <dbReference type="Pfam" id="PF08241"/>
    </source>
</evidence>
<accession>A0A6B0GP85</accession>
<dbReference type="RefSeq" id="WP_158205002.1">
    <property type="nucleotide sequence ID" value="NZ_WSZK01000021.1"/>
</dbReference>
<dbReference type="GO" id="GO:0032259">
    <property type="term" value="P:methylation"/>
    <property type="evidence" value="ECO:0007669"/>
    <property type="project" value="UniProtKB-KW"/>
</dbReference>
<proteinExistence type="predicted"/>
<dbReference type="CDD" id="cd02440">
    <property type="entry name" value="AdoMet_MTases"/>
    <property type="match status" value="1"/>
</dbReference>
<name>A0A6B0GP85_9EURY</name>
<evidence type="ECO:0000313" key="3">
    <source>
        <dbReference type="Proteomes" id="UP000451471"/>
    </source>
</evidence>
<dbReference type="PANTHER" id="PTHR43591">
    <property type="entry name" value="METHYLTRANSFERASE"/>
    <property type="match status" value="1"/>
</dbReference>
<dbReference type="OrthoDB" id="142890at2157"/>
<dbReference type="AlphaFoldDB" id="A0A6B0GP85"/>
<comment type="caution">
    <text evidence="2">The sequence shown here is derived from an EMBL/GenBank/DDBJ whole genome shotgun (WGS) entry which is preliminary data.</text>
</comment>